<dbReference type="EMBL" id="JABSTQ010009683">
    <property type="protein sequence ID" value="KAG0426813.1"/>
    <property type="molecule type" value="Genomic_DNA"/>
</dbReference>
<reference evidence="1 2" key="1">
    <citation type="journal article" date="2020" name="Cell">
        <title>Large-Scale Comparative Analyses of Tick Genomes Elucidate Their Genetic Diversity and Vector Capacities.</title>
        <authorList>
            <consortium name="Tick Genome and Microbiome Consortium (TIGMIC)"/>
            <person name="Jia N."/>
            <person name="Wang J."/>
            <person name="Shi W."/>
            <person name="Du L."/>
            <person name="Sun Y."/>
            <person name="Zhan W."/>
            <person name="Jiang J.F."/>
            <person name="Wang Q."/>
            <person name="Zhang B."/>
            <person name="Ji P."/>
            <person name="Bell-Sakyi L."/>
            <person name="Cui X.M."/>
            <person name="Yuan T.T."/>
            <person name="Jiang B.G."/>
            <person name="Yang W.F."/>
            <person name="Lam T.T."/>
            <person name="Chang Q.C."/>
            <person name="Ding S.J."/>
            <person name="Wang X.J."/>
            <person name="Zhu J.G."/>
            <person name="Ruan X.D."/>
            <person name="Zhao L."/>
            <person name="Wei J.T."/>
            <person name="Ye R.Z."/>
            <person name="Que T.C."/>
            <person name="Du C.H."/>
            <person name="Zhou Y.H."/>
            <person name="Cheng J.X."/>
            <person name="Dai P.F."/>
            <person name="Guo W.B."/>
            <person name="Han X.H."/>
            <person name="Huang E.J."/>
            <person name="Li L.F."/>
            <person name="Wei W."/>
            <person name="Gao Y.C."/>
            <person name="Liu J.Z."/>
            <person name="Shao H.Z."/>
            <person name="Wang X."/>
            <person name="Wang C.C."/>
            <person name="Yang T.C."/>
            <person name="Huo Q.B."/>
            <person name="Li W."/>
            <person name="Chen H.Y."/>
            <person name="Chen S.E."/>
            <person name="Zhou L.G."/>
            <person name="Ni X.B."/>
            <person name="Tian J.H."/>
            <person name="Sheng Y."/>
            <person name="Liu T."/>
            <person name="Pan Y.S."/>
            <person name="Xia L.Y."/>
            <person name="Li J."/>
            <person name="Zhao F."/>
            <person name="Cao W.C."/>
        </authorList>
    </citation>
    <scope>NUCLEOTIDE SEQUENCE [LARGE SCALE GENOMIC DNA]</scope>
    <source>
        <strain evidence="1">Iper-2018</strain>
    </source>
</reference>
<protein>
    <submittedName>
        <fullName evidence="1">Uncharacterized protein</fullName>
    </submittedName>
</protein>
<sequence>MGHTGSTVPAGPSLAQHALYRASSCLLGRPPVTCPPPRRLPPSSPTIVTKNRARGRFQGLHYNTLFRKRYIAAAVSEAHYQYNVTAIDNEAAVQCLTQRVSDPTQLNMFSADVKACHLDAATPVNSGDLGAAPDPPYALNSTPEATLATPGEKTALRDRHALPRLPPGALHHNREDRQRALVRAGSRALTPADIEAALVIVGRACPERLRPTLTLPPEMANVRLSDNEM</sequence>
<comment type="caution">
    <text evidence="1">The sequence shown here is derived from an EMBL/GenBank/DDBJ whole genome shotgun (WGS) entry which is preliminary data.</text>
</comment>
<organism evidence="1 2">
    <name type="scientific">Ixodes persulcatus</name>
    <name type="common">Taiga tick</name>
    <dbReference type="NCBI Taxonomy" id="34615"/>
    <lineage>
        <taxon>Eukaryota</taxon>
        <taxon>Metazoa</taxon>
        <taxon>Ecdysozoa</taxon>
        <taxon>Arthropoda</taxon>
        <taxon>Chelicerata</taxon>
        <taxon>Arachnida</taxon>
        <taxon>Acari</taxon>
        <taxon>Parasitiformes</taxon>
        <taxon>Ixodida</taxon>
        <taxon>Ixodoidea</taxon>
        <taxon>Ixodidae</taxon>
        <taxon>Ixodinae</taxon>
        <taxon>Ixodes</taxon>
    </lineage>
</organism>
<keyword evidence="2" id="KW-1185">Reference proteome</keyword>
<name>A0AC60Q240_IXOPE</name>
<gene>
    <name evidence="1" type="ORF">HPB47_026099</name>
</gene>
<accession>A0AC60Q240</accession>
<evidence type="ECO:0000313" key="1">
    <source>
        <dbReference type="EMBL" id="KAG0426813.1"/>
    </source>
</evidence>
<evidence type="ECO:0000313" key="2">
    <source>
        <dbReference type="Proteomes" id="UP000805193"/>
    </source>
</evidence>
<proteinExistence type="predicted"/>
<dbReference type="Proteomes" id="UP000805193">
    <property type="component" value="Unassembled WGS sequence"/>
</dbReference>